<evidence type="ECO:0000313" key="2">
    <source>
        <dbReference type="Proteomes" id="UP001454036"/>
    </source>
</evidence>
<dbReference type="EMBL" id="BAABME010010770">
    <property type="protein sequence ID" value="GAA0181815.1"/>
    <property type="molecule type" value="Genomic_DNA"/>
</dbReference>
<organism evidence="1 2">
    <name type="scientific">Lithospermum erythrorhizon</name>
    <name type="common">Purple gromwell</name>
    <name type="synonym">Lithospermum officinale var. erythrorhizon</name>
    <dbReference type="NCBI Taxonomy" id="34254"/>
    <lineage>
        <taxon>Eukaryota</taxon>
        <taxon>Viridiplantae</taxon>
        <taxon>Streptophyta</taxon>
        <taxon>Embryophyta</taxon>
        <taxon>Tracheophyta</taxon>
        <taxon>Spermatophyta</taxon>
        <taxon>Magnoliopsida</taxon>
        <taxon>eudicotyledons</taxon>
        <taxon>Gunneridae</taxon>
        <taxon>Pentapetalae</taxon>
        <taxon>asterids</taxon>
        <taxon>lamiids</taxon>
        <taxon>Boraginales</taxon>
        <taxon>Boraginaceae</taxon>
        <taxon>Boraginoideae</taxon>
        <taxon>Lithospermeae</taxon>
        <taxon>Lithospermum</taxon>
    </lineage>
</organism>
<keyword evidence="2" id="KW-1185">Reference proteome</keyword>
<sequence length="114" mass="12433">MDIAIIRSLLNCNLTVAELNPIRVICEHEVGPIKGVELSGPASCKGDGSSAPQFSPSFAEKKCIMFDECVFWMHVRGLKVELFTCNVASKLANAFLGCEEVELQKEKGAPSFLE</sequence>
<proteinExistence type="predicted"/>
<name>A0AAV3RSZ9_LITER</name>
<reference evidence="1 2" key="1">
    <citation type="submission" date="2024-01" db="EMBL/GenBank/DDBJ databases">
        <title>The complete chloroplast genome sequence of Lithospermum erythrorhizon: insights into the phylogenetic relationship among Boraginaceae species and the maternal lineages of purple gromwells.</title>
        <authorList>
            <person name="Okada T."/>
            <person name="Watanabe K."/>
        </authorList>
    </citation>
    <scope>NUCLEOTIDE SEQUENCE [LARGE SCALE GENOMIC DNA]</scope>
</reference>
<gene>
    <name evidence="1" type="ORF">LIER_30286</name>
</gene>
<dbReference type="Proteomes" id="UP001454036">
    <property type="component" value="Unassembled WGS sequence"/>
</dbReference>
<comment type="caution">
    <text evidence="1">The sequence shown here is derived from an EMBL/GenBank/DDBJ whole genome shotgun (WGS) entry which is preliminary data.</text>
</comment>
<dbReference type="AlphaFoldDB" id="A0AAV3RSZ9"/>
<protein>
    <submittedName>
        <fullName evidence="1">Uncharacterized protein</fullName>
    </submittedName>
</protein>
<accession>A0AAV3RSZ9</accession>
<evidence type="ECO:0000313" key="1">
    <source>
        <dbReference type="EMBL" id="GAA0181815.1"/>
    </source>
</evidence>